<keyword evidence="4" id="KW-0614">Plasmid</keyword>
<dbReference type="EMBL" id="CP017609">
    <property type="protein sequence ID" value="ATW30930.1"/>
    <property type="molecule type" value="Genomic_DNA"/>
</dbReference>
<evidence type="ECO:0000259" key="3">
    <source>
        <dbReference type="Pfam" id="PF13098"/>
    </source>
</evidence>
<dbReference type="Pfam" id="PF13098">
    <property type="entry name" value="Thioredoxin_2"/>
    <property type="match status" value="1"/>
</dbReference>
<keyword evidence="2" id="KW-0812">Transmembrane</keyword>
<accession>A0A2D3T565</accession>
<reference evidence="5" key="1">
    <citation type="submission" date="2016-10" db="EMBL/GenBank/DDBJ databases">
        <authorList>
            <person name="Chevignon G."/>
        </authorList>
    </citation>
    <scope>NUCLEOTIDE SEQUENCE [LARGE SCALE GENOMIC DNA]</scope>
    <source>
        <strain evidence="5">A2C</strain>
        <plasmid evidence="5">phda2c.3</plasmid>
    </source>
</reference>
<proteinExistence type="inferred from homology"/>
<evidence type="ECO:0000313" key="4">
    <source>
        <dbReference type="EMBL" id="ATW30930.1"/>
    </source>
</evidence>
<dbReference type="Proteomes" id="UP000230008">
    <property type="component" value="Plasmid pHDA2C.3"/>
</dbReference>
<evidence type="ECO:0000256" key="2">
    <source>
        <dbReference type="SAM" id="Phobius"/>
    </source>
</evidence>
<keyword evidence="2" id="KW-1133">Transmembrane helix</keyword>
<dbReference type="CDD" id="cd03020">
    <property type="entry name" value="DsbA_DsbC_DsbG"/>
    <property type="match status" value="1"/>
</dbReference>
<dbReference type="AlphaFoldDB" id="A0A2D3T565"/>
<comment type="similarity">
    <text evidence="1">Belongs to the thioredoxin family. DsbC subfamily.</text>
</comment>
<name>A0A2D3T565_9ENTR</name>
<gene>
    <name evidence="4" type="ORF">BJP41_10725</name>
</gene>
<comment type="subcellular location">
    <subcellularLocation>
        <location evidence="1">Periplasm</location>
    </subcellularLocation>
</comment>
<protein>
    <recommendedName>
        <fullName evidence="1">Thiol:disulfide interchange protein</fullName>
    </recommendedName>
</protein>
<dbReference type="Gene3D" id="3.40.30.10">
    <property type="entry name" value="Glutaredoxin"/>
    <property type="match status" value="1"/>
</dbReference>
<dbReference type="InterPro" id="IPR036249">
    <property type="entry name" value="Thioredoxin-like_sf"/>
</dbReference>
<dbReference type="GO" id="GO:0042597">
    <property type="term" value="C:periplasmic space"/>
    <property type="evidence" value="ECO:0007669"/>
    <property type="project" value="UniProtKB-SubCell"/>
</dbReference>
<keyword evidence="1" id="KW-0676">Redox-active center</keyword>
<reference evidence="5" key="2">
    <citation type="submission" date="2017-11" db="EMBL/GenBank/DDBJ databases">
        <title>PacBio sequencing of new strain of the secondary endosymbiont Candidatus Hamiltonella defensa.</title>
        <authorList>
            <person name="Strand M.R."/>
            <person name="Oliver K."/>
        </authorList>
    </citation>
    <scope>NUCLEOTIDE SEQUENCE [LARGE SCALE GENOMIC DNA]</scope>
    <source>
        <strain evidence="5">A2C</strain>
        <plasmid evidence="5">phda2c.3</plasmid>
    </source>
</reference>
<geneLocation type="plasmid" evidence="5">
    <name>phda2c.3</name>
</geneLocation>
<dbReference type="RefSeq" id="WP_100103846.1">
    <property type="nucleotide sequence ID" value="NZ_CAWNMT010000004.1"/>
</dbReference>
<keyword evidence="1" id="KW-0732">Signal</keyword>
<dbReference type="InterPro" id="IPR012336">
    <property type="entry name" value="Thioredoxin-like_fold"/>
</dbReference>
<comment type="function">
    <text evidence="1">Required for disulfide bond formation in some periplasmic proteins. Acts by transferring its disulfide bond to other proteins and is reduced in the process.</text>
</comment>
<feature type="domain" description="Thioredoxin-like fold" evidence="3">
    <location>
        <begin position="174"/>
        <end position="283"/>
    </location>
</feature>
<keyword evidence="1" id="KW-0574">Periplasm</keyword>
<dbReference type="SUPFAM" id="SSF52833">
    <property type="entry name" value="Thioredoxin-like"/>
    <property type="match status" value="1"/>
</dbReference>
<sequence>MHSKPFFTHLIGNLMTTRIGDADSGSVLFTCTLGKEPHFFIRQNSLIFRQKHQKDLVLFSDSDSPDEAQHLLNALTDALVRRQKTKLFWRNLFFGLGFLALLAIGSHSVLSETHTTTHVPLDRADATSAPLLPEEHATEKGLMQDPSPALTTLAHNLRAAAQRKIFTVPLTTGHSRTIYVFSDPLCPHCRDLEPTLEAIGKKVNIEIFPVSLIGKKATAEQVIPVLCASPEHRKALWHSLFDDPPLTPSASCDIGEKALAVNDKAFSAYGFRGTPQLISDDGRPIPFSALKNEDTLAIFMNAAHQQEKHHE</sequence>
<evidence type="ECO:0000256" key="1">
    <source>
        <dbReference type="RuleBase" id="RU364038"/>
    </source>
</evidence>
<feature type="transmembrane region" description="Helical" evidence="2">
    <location>
        <begin position="91"/>
        <end position="110"/>
    </location>
</feature>
<evidence type="ECO:0000313" key="5">
    <source>
        <dbReference type="Proteomes" id="UP000230008"/>
    </source>
</evidence>
<organism evidence="4 5">
    <name type="scientific">Candidatus Williamhamiltonella defendens</name>
    <dbReference type="NCBI Taxonomy" id="138072"/>
    <lineage>
        <taxon>Bacteria</taxon>
        <taxon>Pseudomonadati</taxon>
        <taxon>Pseudomonadota</taxon>
        <taxon>Gammaproteobacteria</taxon>
        <taxon>Enterobacterales</taxon>
        <taxon>Enterobacteriaceae</taxon>
        <taxon>aphid secondary symbionts</taxon>
        <taxon>Candidatus Williamhamiltonella</taxon>
    </lineage>
</organism>
<keyword evidence="2" id="KW-0472">Membrane</keyword>
<dbReference type="InterPro" id="IPR033954">
    <property type="entry name" value="DiS-bond_Isoase_DsbC/G"/>
</dbReference>